<keyword evidence="3" id="KW-1185">Reference proteome</keyword>
<dbReference type="EMBL" id="JSUQ01000003">
    <property type="protein sequence ID" value="KHQ54389.1"/>
    <property type="molecule type" value="Genomic_DNA"/>
</dbReference>
<evidence type="ECO:0000313" key="2">
    <source>
        <dbReference type="EMBL" id="KHQ54389.1"/>
    </source>
</evidence>
<dbReference type="InterPro" id="IPR037066">
    <property type="entry name" value="Plug_dom_sf"/>
</dbReference>
<dbReference type="InterPro" id="IPR012910">
    <property type="entry name" value="Plug_dom"/>
</dbReference>
<dbReference type="Gene3D" id="2.170.130.10">
    <property type="entry name" value="TonB-dependent receptor, plug domain"/>
    <property type="match status" value="1"/>
</dbReference>
<evidence type="ECO:0000259" key="1">
    <source>
        <dbReference type="Pfam" id="PF07715"/>
    </source>
</evidence>
<gene>
    <name evidence="2" type="ORF">OA50_00981</name>
</gene>
<reference evidence="2 3" key="1">
    <citation type="submission" date="2014-10" db="EMBL/GenBank/DDBJ databases">
        <title>Genome sequence of Ponticoccus sp. strain UMTAT08 isolated from clonal culture of toxic dinoflagellate Alexandrium tamiyavanichii.</title>
        <authorList>
            <person name="Gan H.Y."/>
            <person name="Muhd D.-D."/>
            <person name="Mohd Noor M.E."/>
            <person name="Yeong Y.S."/>
            <person name="Usup G."/>
        </authorList>
    </citation>
    <scope>NUCLEOTIDE SEQUENCE [LARGE SCALE GENOMIC DNA]</scope>
    <source>
        <strain evidence="2 3">UMTAT08</strain>
    </source>
</reference>
<accession>A0A0B3SVB4</accession>
<keyword evidence="2" id="KW-0675">Receptor</keyword>
<feature type="domain" description="TonB-dependent receptor plug" evidence="1">
    <location>
        <begin position="66"/>
        <end position="155"/>
    </location>
</feature>
<dbReference type="AlphaFoldDB" id="A0A0B3SVB4"/>
<dbReference type="STRING" id="561184.SAMN05216376_10595"/>
<sequence>MPGKQNRTPDSLSLKVIQLLGHHDARGQYDRTDWARAFLLGTDPVFLGTLRIIPEPAQTLLGDHRIDEEQLEQRNPVSVADVFRGESSVAVNGGPAIAQKVVVNGIEESLLFVTIDAARKNKSAFRHTGNILFDPALLNSVEVSEGIGPADAGPNTWPIPPRTHAISWNRANVLAG</sequence>
<dbReference type="RefSeq" id="WP_052244300.1">
    <property type="nucleotide sequence ID" value="NZ_JSUQ01000003.1"/>
</dbReference>
<dbReference type="SUPFAM" id="SSF56935">
    <property type="entry name" value="Porins"/>
    <property type="match status" value="1"/>
</dbReference>
<dbReference type="Proteomes" id="UP000030960">
    <property type="component" value="Unassembled WGS sequence"/>
</dbReference>
<proteinExistence type="predicted"/>
<organism evidence="2 3">
    <name type="scientific">Mameliella alba</name>
    <dbReference type="NCBI Taxonomy" id="561184"/>
    <lineage>
        <taxon>Bacteria</taxon>
        <taxon>Pseudomonadati</taxon>
        <taxon>Pseudomonadota</taxon>
        <taxon>Alphaproteobacteria</taxon>
        <taxon>Rhodobacterales</taxon>
        <taxon>Roseobacteraceae</taxon>
        <taxon>Mameliella</taxon>
    </lineage>
</organism>
<dbReference type="Pfam" id="PF07715">
    <property type="entry name" value="Plug"/>
    <property type="match status" value="1"/>
</dbReference>
<comment type="caution">
    <text evidence="2">The sequence shown here is derived from an EMBL/GenBank/DDBJ whole genome shotgun (WGS) entry which is preliminary data.</text>
</comment>
<evidence type="ECO:0000313" key="3">
    <source>
        <dbReference type="Proteomes" id="UP000030960"/>
    </source>
</evidence>
<name>A0A0B3SVB4_9RHOB</name>
<protein>
    <submittedName>
        <fullName evidence="2">TonB-dependent receptor</fullName>
    </submittedName>
</protein>